<accession>A0A2T0VHZ7</accession>
<reference evidence="2 3" key="1">
    <citation type="submission" date="2018-03" db="EMBL/GenBank/DDBJ databases">
        <title>Genomic Encyclopedia of Type Strains, Phase III (KMG-III): the genomes of soil and plant-associated and newly described type strains.</title>
        <authorList>
            <person name="Whitman W."/>
        </authorList>
    </citation>
    <scope>NUCLEOTIDE SEQUENCE [LARGE SCALE GENOMIC DNA]</scope>
    <source>
        <strain evidence="2 3">CGMCC 1.12484</strain>
    </source>
</reference>
<evidence type="ECO:0000256" key="1">
    <source>
        <dbReference type="SAM" id="MobiDB-lite"/>
    </source>
</evidence>
<dbReference type="EMBL" id="PVTL01000002">
    <property type="protein sequence ID" value="PRY69693.1"/>
    <property type="molecule type" value="Genomic_DNA"/>
</dbReference>
<evidence type="ECO:0000313" key="2">
    <source>
        <dbReference type="EMBL" id="PRY69693.1"/>
    </source>
</evidence>
<dbReference type="RefSeq" id="WP_106210668.1">
    <property type="nucleotide sequence ID" value="NZ_PVTL01000002.1"/>
</dbReference>
<feature type="compositionally biased region" description="Polar residues" evidence="1">
    <location>
        <begin position="1"/>
        <end position="15"/>
    </location>
</feature>
<feature type="region of interest" description="Disordered" evidence="1">
    <location>
        <begin position="1"/>
        <end position="20"/>
    </location>
</feature>
<dbReference type="OrthoDB" id="5120653at2"/>
<comment type="caution">
    <text evidence="2">The sequence shown here is derived from an EMBL/GenBank/DDBJ whole genome shotgun (WGS) entry which is preliminary data.</text>
</comment>
<dbReference type="Proteomes" id="UP000237983">
    <property type="component" value="Unassembled WGS sequence"/>
</dbReference>
<evidence type="ECO:0000313" key="3">
    <source>
        <dbReference type="Proteomes" id="UP000237983"/>
    </source>
</evidence>
<organism evidence="2 3">
    <name type="scientific">Glaciihabitans tibetensis</name>
    <dbReference type="NCBI Taxonomy" id="1266600"/>
    <lineage>
        <taxon>Bacteria</taxon>
        <taxon>Bacillati</taxon>
        <taxon>Actinomycetota</taxon>
        <taxon>Actinomycetes</taxon>
        <taxon>Micrococcales</taxon>
        <taxon>Microbacteriaceae</taxon>
        <taxon>Glaciihabitans</taxon>
    </lineage>
</organism>
<protein>
    <submittedName>
        <fullName evidence="2">Uncharacterized protein</fullName>
    </submittedName>
</protein>
<keyword evidence="3" id="KW-1185">Reference proteome</keyword>
<dbReference type="AlphaFoldDB" id="A0A2T0VHZ7"/>
<proteinExistence type="predicted"/>
<gene>
    <name evidence="2" type="ORF">B0I08_102370</name>
</gene>
<name>A0A2T0VHZ7_9MICO</name>
<sequence length="80" mass="8481">MSENNSNESAPTETYSAKLVGADSTETIELPLISGLPQKSIVRASTEGGTDGVDDQVWELDPDSDSFEYRPAGIPGADYS</sequence>